<dbReference type="EMBL" id="CAJVPD010000235">
    <property type="protein sequence ID" value="CAG8379297.1"/>
    <property type="molecule type" value="Genomic_DNA"/>
</dbReference>
<evidence type="ECO:0000256" key="1">
    <source>
        <dbReference type="ARBA" id="ARBA00022723"/>
    </source>
</evidence>
<accession>A0A9W4JAP8</accession>
<evidence type="ECO:0000259" key="7">
    <source>
        <dbReference type="PROSITE" id="PS50048"/>
    </source>
</evidence>
<dbReference type="GO" id="GO:0000981">
    <property type="term" value="F:DNA-binding transcription factor activity, RNA polymerase II-specific"/>
    <property type="evidence" value="ECO:0007669"/>
    <property type="project" value="InterPro"/>
</dbReference>
<keyword evidence="4" id="KW-0238">DNA-binding</keyword>
<feature type="domain" description="Zn(2)-C6 fungal-type" evidence="7">
    <location>
        <begin position="25"/>
        <end position="54"/>
    </location>
</feature>
<name>A0A9W4JAP8_9EURO</name>
<dbReference type="PANTHER" id="PTHR31779:SF4">
    <property type="entry name" value="2-NITROPROPANE DIOXYGENASE FAMILY, PUTATIVE (AFU_ORTHOLOGUE AFUA_2G17430)-RELATED"/>
    <property type="match status" value="1"/>
</dbReference>
<dbReference type="SUPFAM" id="SSF57701">
    <property type="entry name" value="Zn2/Cys6 DNA-binding domain"/>
    <property type="match status" value="1"/>
</dbReference>
<dbReference type="CDD" id="cd12148">
    <property type="entry name" value="fungal_TF_MHR"/>
    <property type="match status" value="1"/>
</dbReference>
<dbReference type="GO" id="GO:0008270">
    <property type="term" value="F:zinc ion binding"/>
    <property type="evidence" value="ECO:0007669"/>
    <property type="project" value="InterPro"/>
</dbReference>
<dbReference type="InterPro" id="IPR052478">
    <property type="entry name" value="Metabolite_Synth_Reg"/>
</dbReference>
<dbReference type="GO" id="GO:0003677">
    <property type="term" value="F:DNA binding"/>
    <property type="evidence" value="ECO:0007669"/>
    <property type="project" value="UniProtKB-KW"/>
</dbReference>
<proteinExistence type="predicted"/>
<gene>
    <name evidence="8" type="ORF">PSALAMII_LOCUS5523</name>
</gene>
<evidence type="ECO:0000256" key="6">
    <source>
        <dbReference type="ARBA" id="ARBA00023242"/>
    </source>
</evidence>
<keyword evidence="3" id="KW-0805">Transcription regulation</keyword>
<dbReference type="PROSITE" id="PS50048">
    <property type="entry name" value="ZN2_CY6_FUNGAL_2"/>
    <property type="match status" value="1"/>
</dbReference>
<evidence type="ECO:0000256" key="2">
    <source>
        <dbReference type="ARBA" id="ARBA00022833"/>
    </source>
</evidence>
<dbReference type="SMART" id="SM00066">
    <property type="entry name" value="GAL4"/>
    <property type="match status" value="1"/>
</dbReference>
<dbReference type="Pfam" id="PF00172">
    <property type="entry name" value="Zn_clus"/>
    <property type="match status" value="1"/>
</dbReference>
<dbReference type="InterPro" id="IPR001138">
    <property type="entry name" value="Zn2Cys6_DnaBD"/>
</dbReference>
<keyword evidence="6" id="KW-0539">Nucleus</keyword>
<dbReference type="Gene3D" id="4.10.240.10">
    <property type="entry name" value="Zn(2)-C6 fungal-type DNA-binding domain"/>
    <property type="match status" value="1"/>
</dbReference>
<dbReference type="OrthoDB" id="4453902at2759"/>
<dbReference type="PROSITE" id="PS00463">
    <property type="entry name" value="ZN2_CY6_FUNGAL_1"/>
    <property type="match status" value="1"/>
</dbReference>
<keyword evidence="1" id="KW-0479">Metal-binding</keyword>
<dbReference type="CDD" id="cd00067">
    <property type="entry name" value="GAL4"/>
    <property type="match status" value="1"/>
</dbReference>
<dbReference type="AlphaFoldDB" id="A0A9W4JAP8"/>
<evidence type="ECO:0000313" key="8">
    <source>
        <dbReference type="EMBL" id="CAG8379297.1"/>
    </source>
</evidence>
<dbReference type="InterPro" id="IPR036864">
    <property type="entry name" value="Zn2-C6_fun-type_DNA-bd_sf"/>
</dbReference>
<evidence type="ECO:0000256" key="4">
    <source>
        <dbReference type="ARBA" id="ARBA00023125"/>
    </source>
</evidence>
<reference evidence="8" key="1">
    <citation type="submission" date="2021-07" db="EMBL/GenBank/DDBJ databases">
        <authorList>
            <person name="Branca A.L. A."/>
        </authorList>
    </citation>
    <scope>NUCLEOTIDE SEQUENCE</scope>
</reference>
<sequence>MPKRRLETSHSNQNNEYLRLRSYRACGECRRRKRKCDGELPCSACAGHGYLCDYELARGNTQVCRGSDRDLPLPVPGVINDHGSRTSKDGVVAHQDLRNLATPHLPATTEISPALVVSSTKDRVANYHSAAALPVILGRNLNDPDPPRIHSFAWNLGIGTERRISHTSKIHSYISKEESLIFAEVYFQVVHPTFSFLQKDTFFKKVESKWSLILSDPSFESVLCGVVALGSFFSSFSHAHESQLFSQCVSILDLANVEPLTPLNKDILAGWILRTIYLRLTTRPHMACHASNTAVHTAEMLCLHRDIPTETKVCPTNFPESTTAQNHDHGRLFWVAWSLNVILSIESGLNPIYLPRITCRPISDEPHSHSGKLVRLAYIVYDAYFKDGTELNWQQMHTLINQILDIGAVSALISVFQADICLCLLRKAIQISTIIGPSLANVVVNIIETAFEKIHSLVEHRLRWWNVATVPFQTVCICLSINSLPILSLLPGATQLLQLEAKVFDSHLTKEALSTAQHLIKASQSHESSKESYRSLALRMNEAERPSVHPDSPFQSSDNIFEDWPIFF</sequence>
<evidence type="ECO:0000256" key="3">
    <source>
        <dbReference type="ARBA" id="ARBA00023015"/>
    </source>
</evidence>
<comment type="caution">
    <text evidence="8">The sequence shown here is derived from an EMBL/GenBank/DDBJ whole genome shotgun (WGS) entry which is preliminary data.</text>
</comment>
<evidence type="ECO:0000313" key="9">
    <source>
        <dbReference type="Proteomes" id="UP001152592"/>
    </source>
</evidence>
<dbReference type="GO" id="GO:0006351">
    <property type="term" value="P:DNA-templated transcription"/>
    <property type="evidence" value="ECO:0007669"/>
    <property type="project" value="InterPro"/>
</dbReference>
<keyword evidence="5" id="KW-0804">Transcription</keyword>
<dbReference type="Proteomes" id="UP001152592">
    <property type="component" value="Unassembled WGS sequence"/>
</dbReference>
<evidence type="ECO:0000256" key="5">
    <source>
        <dbReference type="ARBA" id="ARBA00023163"/>
    </source>
</evidence>
<dbReference type="GO" id="GO:0009410">
    <property type="term" value="P:response to xenobiotic stimulus"/>
    <property type="evidence" value="ECO:0007669"/>
    <property type="project" value="TreeGrafter"/>
</dbReference>
<organism evidence="8 9">
    <name type="scientific">Penicillium salamii</name>
    <dbReference type="NCBI Taxonomy" id="1612424"/>
    <lineage>
        <taxon>Eukaryota</taxon>
        <taxon>Fungi</taxon>
        <taxon>Dikarya</taxon>
        <taxon>Ascomycota</taxon>
        <taxon>Pezizomycotina</taxon>
        <taxon>Eurotiomycetes</taxon>
        <taxon>Eurotiomycetidae</taxon>
        <taxon>Eurotiales</taxon>
        <taxon>Aspergillaceae</taxon>
        <taxon>Penicillium</taxon>
    </lineage>
</organism>
<dbReference type="PANTHER" id="PTHR31779">
    <property type="entry name" value="2-NITROPROPANE DIOXYGENASE FAMILY, PUTATIVE (AFU_ORTHOLOGUE AFUA_2G17430)-RELATED"/>
    <property type="match status" value="1"/>
</dbReference>
<protein>
    <recommendedName>
        <fullName evidence="7">Zn(2)-C6 fungal-type domain-containing protein</fullName>
    </recommendedName>
</protein>
<dbReference type="Pfam" id="PF04082">
    <property type="entry name" value="Fungal_trans"/>
    <property type="match status" value="1"/>
</dbReference>
<keyword evidence="2" id="KW-0862">Zinc</keyword>
<dbReference type="InterPro" id="IPR007219">
    <property type="entry name" value="XnlR_reg_dom"/>
</dbReference>